<accession>A0A812X578</accession>
<dbReference type="Proteomes" id="UP000649617">
    <property type="component" value="Unassembled WGS sequence"/>
</dbReference>
<keyword evidence="2" id="KW-1185">Reference proteome</keyword>
<proteinExistence type="predicted"/>
<evidence type="ECO:0000313" key="2">
    <source>
        <dbReference type="Proteomes" id="UP000649617"/>
    </source>
</evidence>
<dbReference type="EMBL" id="CAJNIZ010044970">
    <property type="protein sequence ID" value="CAE7706367.1"/>
    <property type="molecule type" value="Genomic_DNA"/>
</dbReference>
<comment type="caution">
    <text evidence="1">The sequence shown here is derived from an EMBL/GenBank/DDBJ whole genome shotgun (WGS) entry which is preliminary data.</text>
</comment>
<organism evidence="1 2">
    <name type="scientific">Symbiodinium pilosum</name>
    <name type="common">Dinoflagellate</name>
    <dbReference type="NCBI Taxonomy" id="2952"/>
    <lineage>
        <taxon>Eukaryota</taxon>
        <taxon>Sar</taxon>
        <taxon>Alveolata</taxon>
        <taxon>Dinophyceae</taxon>
        <taxon>Suessiales</taxon>
        <taxon>Symbiodiniaceae</taxon>
        <taxon>Symbiodinium</taxon>
    </lineage>
</organism>
<dbReference type="OrthoDB" id="2129491at2759"/>
<name>A0A812X578_SYMPI</name>
<gene>
    <name evidence="1" type="ORF">SPIL2461_LOCUS19944</name>
</gene>
<sequence>MLLWCTDAVEVEVISAAEKPFSLSATLRLHTVSQVINASMSMARDSAMDPFTWRLSASGPDGQALLTFHNFGFPFLWHRLDWKIDNLSTSEQLYGSGESTFEHQLGSFREAVRGRRQDWLKSRTCKFIFY</sequence>
<dbReference type="AlphaFoldDB" id="A0A812X578"/>
<reference evidence="1" key="1">
    <citation type="submission" date="2021-02" db="EMBL/GenBank/DDBJ databases">
        <authorList>
            <person name="Dougan E. K."/>
            <person name="Rhodes N."/>
            <person name="Thang M."/>
            <person name="Chan C."/>
        </authorList>
    </citation>
    <scope>NUCLEOTIDE SEQUENCE</scope>
</reference>
<protein>
    <submittedName>
        <fullName evidence="1">Uncharacterized protein</fullName>
    </submittedName>
</protein>
<evidence type="ECO:0000313" key="1">
    <source>
        <dbReference type="EMBL" id="CAE7706367.1"/>
    </source>
</evidence>